<gene>
    <name evidence="2" type="ORF">KK1_030957</name>
</gene>
<protein>
    <recommendedName>
        <fullName evidence="1">Reverse transcriptase Ty1/copia-type domain-containing protein</fullName>
    </recommendedName>
</protein>
<evidence type="ECO:0000313" key="2">
    <source>
        <dbReference type="EMBL" id="KYP47427.1"/>
    </source>
</evidence>
<dbReference type="Pfam" id="PF07727">
    <property type="entry name" value="RVT_2"/>
    <property type="match status" value="1"/>
</dbReference>
<dbReference type="Gramene" id="C.cajan_29941.t">
    <property type="protein sequence ID" value="C.cajan_29941.t.cds1"/>
    <property type="gene ID" value="C.cajan_29941"/>
</dbReference>
<accession>A0A151RYA1</accession>
<dbReference type="Proteomes" id="UP000075243">
    <property type="component" value="Unassembled WGS sequence"/>
</dbReference>
<keyword evidence="3" id="KW-1185">Reference proteome</keyword>
<proteinExistence type="predicted"/>
<name>A0A151RYA1_CAJCA</name>
<organism evidence="2 3">
    <name type="scientific">Cajanus cajan</name>
    <name type="common">Pigeon pea</name>
    <name type="synonym">Cajanus indicus</name>
    <dbReference type="NCBI Taxonomy" id="3821"/>
    <lineage>
        <taxon>Eukaryota</taxon>
        <taxon>Viridiplantae</taxon>
        <taxon>Streptophyta</taxon>
        <taxon>Embryophyta</taxon>
        <taxon>Tracheophyta</taxon>
        <taxon>Spermatophyta</taxon>
        <taxon>Magnoliopsida</taxon>
        <taxon>eudicotyledons</taxon>
        <taxon>Gunneridae</taxon>
        <taxon>Pentapetalae</taxon>
        <taxon>rosids</taxon>
        <taxon>fabids</taxon>
        <taxon>Fabales</taxon>
        <taxon>Fabaceae</taxon>
        <taxon>Papilionoideae</taxon>
        <taxon>50 kb inversion clade</taxon>
        <taxon>NPAAA clade</taxon>
        <taxon>indigoferoid/millettioid clade</taxon>
        <taxon>Phaseoleae</taxon>
        <taxon>Cajanus</taxon>
    </lineage>
</organism>
<evidence type="ECO:0000313" key="3">
    <source>
        <dbReference type="Proteomes" id="UP000075243"/>
    </source>
</evidence>
<sequence>MNFVNTNLIIIAIYVDDLLVTRSDDKLIHRFKVEMLKVFEMKNIGLINFLLGMEVKHDHGGIFICQHKYARKILKSLI</sequence>
<feature type="domain" description="Reverse transcriptase Ty1/copia-type" evidence="1">
    <location>
        <begin position="6"/>
        <end position="76"/>
    </location>
</feature>
<evidence type="ECO:0000259" key="1">
    <source>
        <dbReference type="Pfam" id="PF07727"/>
    </source>
</evidence>
<dbReference type="InterPro" id="IPR013103">
    <property type="entry name" value="RVT_2"/>
</dbReference>
<dbReference type="EMBL" id="KQ483528">
    <property type="protein sequence ID" value="KYP47427.1"/>
    <property type="molecule type" value="Genomic_DNA"/>
</dbReference>
<dbReference type="AlphaFoldDB" id="A0A151RYA1"/>
<reference evidence="2" key="1">
    <citation type="journal article" date="2012" name="Nat. Biotechnol.">
        <title>Draft genome sequence of pigeonpea (Cajanus cajan), an orphan legume crop of resource-poor farmers.</title>
        <authorList>
            <person name="Varshney R.K."/>
            <person name="Chen W."/>
            <person name="Li Y."/>
            <person name="Bharti A.K."/>
            <person name="Saxena R.K."/>
            <person name="Schlueter J.A."/>
            <person name="Donoghue M.T."/>
            <person name="Azam S."/>
            <person name="Fan G."/>
            <person name="Whaley A.M."/>
            <person name="Farmer A.D."/>
            <person name="Sheridan J."/>
            <person name="Iwata A."/>
            <person name="Tuteja R."/>
            <person name="Penmetsa R.V."/>
            <person name="Wu W."/>
            <person name="Upadhyaya H.D."/>
            <person name="Yang S.P."/>
            <person name="Shah T."/>
            <person name="Saxena K.B."/>
            <person name="Michael T."/>
            <person name="McCombie W.R."/>
            <person name="Yang B."/>
            <person name="Zhang G."/>
            <person name="Yang H."/>
            <person name="Wang J."/>
            <person name="Spillane C."/>
            <person name="Cook D.R."/>
            <person name="May G.D."/>
            <person name="Xu X."/>
            <person name="Jackson S.A."/>
        </authorList>
    </citation>
    <scope>NUCLEOTIDE SEQUENCE [LARGE SCALE GENOMIC DNA]</scope>
</reference>